<gene>
    <name evidence="1" type="ORF">CBM2594_U30106</name>
</gene>
<name>A0A7Z7JIJ6_9BURK</name>
<comment type="caution">
    <text evidence="1">The sequence shown here is derived from an EMBL/GenBank/DDBJ whole genome shotgun (WGS) entry which is preliminary data.</text>
</comment>
<evidence type="ECO:0000313" key="2">
    <source>
        <dbReference type="Proteomes" id="UP000257139"/>
    </source>
</evidence>
<dbReference type="EMBL" id="OGUU01000050">
    <property type="protein sequence ID" value="SPC26084.1"/>
    <property type="molecule type" value="Genomic_DNA"/>
</dbReference>
<accession>A0A7Z7JIJ6</accession>
<dbReference type="AlphaFoldDB" id="A0A7Z7JIJ6"/>
<evidence type="ECO:0000313" key="1">
    <source>
        <dbReference type="EMBL" id="SPC26084.1"/>
    </source>
</evidence>
<dbReference type="Proteomes" id="UP000257139">
    <property type="component" value="Unassembled WGS sequence"/>
</dbReference>
<sequence>MGWYLGSESAHTVGLCGLGEAAQARCSRAGSLLWGGAHTCANMALIHAAPHSDFSAGSNVS</sequence>
<protein>
    <submittedName>
        <fullName evidence="1">Uncharacterized protein</fullName>
    </submittedName>
</protein>
<proteinExistence type="predicted"/>
<organism evidence="1 2">
    <name type="scientific">Cupriavidus taiwanensis</name>
    <dbReference type="NCBI Taxonomy" id="164546"/>
    <lineage>
        <taxon>Bacteria</taxon>
        <taxon>Pseudomonadati</taxon>
        <taxon>Pseudomonadota</taxon>
        <taxon>Betaproteobacteria</taxon>
        <taxon>Burkholderiales</taxon>
        <taxon>Burkholderiaceae</taxon>
        <taxon>Cupriavidus</taxon>
    </lineage>
</organism>
<reference evidence="1 2" key="1">
    <citation type="submission" date="2018-01" db="EMBL/GenBank/DDBJ databases">
        <authorList>
            <person name="Clerissi C."/>
        </authorList>
    </citation>
    <scope>NUCLEOTIDE SEQUENCE [LARGE SCALE GENOMIC DNA]</scope>
    <source>
        <strain evidence="1">Cupriavidus taiwanensis STM 6021</strain>
    </source>
</reference>